<dbReference type="CDD" id="cd05466">
    <property type="entry name" value="PBP2_LTTR_substrate"/>
    <property type="match status" value="1"/>
</dbReference>
<keyword evidence="2" id="KW-0805">Transcription regulation</keyword>
<name>A0A0C6P8X8_BORBO</name>
<evidence type="ECO:0000313" key="7">
    <source>
        <dbReference type="Proteomes" id="UP000007564"/>
    </source>
</evidence>
<dbReference type="SUPFAM" id="SSF46785">
    <property type="entry name" value="Winged helix' DNA-binding domain"/>
    <property type="match status" value="1"/>
</dbReference>
<dbReference type="PANTHER" id="PTHR30419:SF8">
    <property type="entry name" value="NITROGEN ASSIMILATION TRANSCRIPTIONAL ACTIVATOR-RELATED"/>
    <property type="match status" value="1"/>
</dbReference>
<sequence length="309" mass="34017">MDLLDPDLNRLASRLRFRHFQLLLTLAREGSLRAAAQEMHVTQPALSRMLEEIEGVLGVQLFVRTSRGLSPTGHGIAATRSARQILEELGRVPQEINLGPQVAALIRVGAPHFVAHSVMPRVISRLAALRPRVHVQLIERPVPELFAALQEGDADALVTTYAPQHIEAVKMPLHQEKLYESNYQLVAPPDHRFAKSRRPVPLAKLVNEDWILPAQDSMLRKEIDWVFRRAGLLPPVPVVEANNPTTSIQLVVAGIGLGFAHGETLQNVPPGTVAPIRISPSPASAQVALVYRAKRMNEKIQALRAALGL</sequence>
<gene>
    <name evidence="6" type="ORF">BN112_2891</name>
</gene>
<evidence type="ECO:0000256" key="1">
    <source>
        <dbReference type="ARBA" id="ARBA00009437"/>
    </source>
</evidence>
<dbReference type="GeneID" id="56480800"/>
<dbReference type="RefSeq" id="WP_003807852.1">
    <property type="nucleotide sequence ID" value="NC_019382.1"/>
</dbReference>
<evidence type="ECO:0000256" key="2">
    <source>
        <dbReference type="ARBA" id="ARBA00023015"/>
    </source>
</evidence>
<dbReference type="InterPro" id="IPR036388">
    <property type="entry name" value="WH-like_DNA-bd_sf"/>
</dbReference>
<organism evidence="6 7">
    <name type="scientific">Bordetella bronchiseptica 253</name>
    <dbReference type="NCBI Taxonomy" id="568707"/>
    <lineage>
        <taxon>Bacteria</taxon>
        <taxon>Pseudomonadati</taxon>
        <taxon>Pseudomonadota</taxon>
        <taxon>Betaproteobacteria</taxon>
        <taxon>Burkholderiales</taxon>
        <taxon>Alcaligenaceae</taxon>
        <taxon>Bordetella</taxon>
    </lineage>
</organism>
<dbReference type="GO" id="GO:0003700">
    <property type="term" value="F:DNA-binding transcription factor activity"/>
    <property type="evidence" value="ECO:0007669"/>
    <property type="project" value="InterPro"/>
</dbReference>
<dbReference type="Gene3D" id="1.10.10.10">
    <property type="entry name" value="Winged helix-like DNA-binding domain superfamily/Winged helix DNA-binding domain"/>
    <property type="match status" value="1"/>
</dbReference>
<dbReference type="InterPro" id="IPR036390">
    <property type="entry name" value="WH_DNA-bd_sf"/>
</dbReference>
<dbReference type="Pfam" id="PF03466">
    <property type="entry name" value="LysR_substrate"/>
    <property type="match status" value="1"/>
</dbReference>
<dbReference type="Gene3D" id="3.40.190.10">
    <property type="entry name" value="Periplasmic binding protein-like II"/>
    <property type="match status" value="2"/>
</dbReference>
<dbReference type="PROSITE" id="PS50931">
    <property type="entry name" value="HTH_LYSR"/>
    <property type="match status" value="1"/>
</dbReference>
<protein>
    <submittedName>
        <fullName evidence="6">Regulatory protein</fullName>
    </submittedName>
</protein>
<dbReference type="Proteomes" id="UP000007564">
    <property type="component" value="Chromosome"/>
</dbReference>
<reference evidence="6 7" key="1">
    <citation type="journal article" date="2012" name="BMC Genomics">
        <title>Comparative genomics of the classical Bordetella subspecies: the evolution and exchange of virulence-associated diversity amongst closely related pathogens.</title>
        <authorList>
            <person name="Park J."/>
            <person name="Zhang Y."/>
            <person name="Buboltz A.M."/>
            <person name="Zhang X."/>
            <person name="Schuster S.C."/>
            <person name="Ahuja U."/>
            <person name="Liu M."/>
            <person name="Miller J.F."/>
            <person name="Sebaihia M."/>
            <person name="Bentley S.D."/>
            <person name="Parkhill J."/>
            <person name="Harvill E.T."/>
        </authorList>
    </citation>
    <scope>NUCLEOTIDE SEQUENCE [LARGE SCALE GENOMIC DNA]</scope>
    <source>
        <strain evidence="6 7">253</strain>
    </source>
</reference>
<proteinExistence type="inferred from homology"/>
<dbReference type="PANTHER" id="PTHR30419">
    <property type="entry name" value="HTH-TYPE TRANSCRIPTIONAL REGULATOR YBHD"/>
    <property type="match status" value="1"/>
</dbReference>
<feature type="domain" description="HTH lysR-type" evidence="5">
    <location>
        <begin position="15"/>
        <end position="72"/>
    </location>
</feature>
<keyword evidence="4" id="KW-0804">Transcription</keyword>
<evidence type="ECO:0000313" key="6">
    <source>
        <dbReference type="EMBL" id="CCJ54808.1"/>
    </source>
</evidence>
<dbReference type="SUPFAM" id="SSF53850">
    <property type="entry name" value="Periplasmic binding protein-like II"/>
    <property type="match status" value="1"/>
</dbReference>
<dbReference type="InterPro" id="IPR000847">
    <property type="entry name" value="LysR_HTH_N"/>
</dbReference>
<comment type="similarity">
    <text evidence="1">Belongs to the LysR transcriptional regulatory family.</text>
</comment>
<evidence type="ECO:0000256" key="4">
    <source>
        <dbReference type="ARBA" id="ARBA00023163"/>
    </source>
</evidence>
<dbReference type="HOGENOM" id="CLU_039613_6_0_4"/>
<dbReference type="KEGG" id="bbh:BN112_2891"/>
<evidence type="ECO:0000256" key="3">
    <source>
        <dbReference type="ARBA" id="ARBA00023125"/>
    </source>
</evidence>
<dbReference type="GO" id="GO:0003677">
    <property type="term" value="F:DNA binding"/>
    <property type="evidence" value="ECO:0007669"/>
    <property type="project" value="UniProtKB-KW"/>
</dbReference>
<dbReference type="PRINTS" id="PR00039">
    <property type="entry name" value="HTHLYSR"/>
</dbReference>
<dbReference type="GO" id="GO:0005829">
    <property type="term" value="C:cytosol"/>
    <property type="evidence" value="ECO:0007669"/>
    <property type="project" value="TreeGrafter"/>
</dbReference>
<dbReference type="AlphaFoldDB" id="A0A0C6P8X8"/>
<dbReference type="EMBL" id="HE965806">
    <property type="protein sequence ID" value="CCJ54808.1"/>
    <property type="molecule type" value="Genomic_DNA"/>
</dbReference>
<dbReference type="InterPro" id="IPR050950">
    <property type="entry name" value="HTH-type_LysR_regulators"/>
</dbReference>
<accession>A0A0C6P8X8</accession>
<dbReference type="InterPro" id="IPR005119">
    <property type="entry name" value="LysR_subst-bd"/>
</dbReference>
<keyword evidence="3" id="KW-0238">DNA-binding</keyword>
<dbReference type="Pfam" id="PF00126">
    <property type="entry name" value="HTH_1"/>
    <property type="match status" value="1"/>
</dbReference>
<dbReference type="OrthoDB" id="8804410at2"/>
<evidence type="ECO:0000259" key="5">
    <source>
        <dbReference type="PROSITE" id="PS50931"/>
    </source>
</evidence>